<keyword evidence="4 5" id="KW-0472">Membrane</keyword>
<evidence type="ECO:0000256" key="3">
    <source>
        <dbReference type="ARBA" id="ARBA00022989"/>
    </source>
</evidence>
<evidence type="ECO:0000256" key="4">
    <source>
        <dbReference type="ARBA" id="ARBA00023136"/>
    </source>
</evidence>
<accession>A0A4D7B2Q2</accession>
<feature type="transmembrane region" description="Helical" evidence="5">
    <location>
        <begin position="164"/>
        <end position="187"/>
    </location>
</feature>
<keyword evidence="8" id="KW-1185">Reference proteome</keyword>
<name>A0A4D7B2Q2_9HYPH</name>
<reference evidence="7 8" key="1">
    <citation type="submission" date="2019-04" db="EMBL/GenBank/DDBJ databases">
        <title>Phreatobacter aquaticus sp. nov.</title>
        <authorList>
            <person name="Choi A."/>
        </authorList>
    </citation>
    <scope>NUCLEOTIDE SEQUENCE [LARGE SCALE GENOMIC DNA]</scope>
    <source>
        <strain evidence="7 8">KCTC 52518</strain>
    </source>
</reference>
<dbReference type="KEGG" id="pstg:E8M01_29715"/>
<keyword evidence="2 5" id="KW-0812">Transmembrane</keyword>
<feature type="transmembrane region" description="Helical" evidence="5">
    <location>
        <begin position="40"/>
        <end position="58"/>
    </location>
</feature>
<proteinExistence type="predicted"/>
<dbReference type="GO" id="GO:0016020">
    <property type="term" value="C:membrane"/>
    <property type="evidence" value="ECO:0007669"/>
    <property type="project" value="UniProtKB-SubCell"/>
</dbReference>
<dbReference type="Pfam" id="PF07298">
    <property type="entry name" value="NnrU"/>
    <property type="match status" value="1"/>
</dbReference>
<dbReference type="RefSeq" id="WP_136963459.1">
    <property type="nucleotide sequence ID" value="NZ_CP039690.1"/>
</dbReference>
<keyword evidence="3 5" id="KW-1133">Transmembrane helix</keyword>
<protein>
    <submittedName>
        <fullName evidence="7">NnrU family protein</fullName>
    </submittedName>
</protein>
<feature type="transmembrane region" description="Helical" evidence="5">
    <location>
        <begin position="70"/>
        <end position="90"/>
    </location>
</feature>
<organism evidence="7 8">
    <name type="scientific">Phreatobacter stygius</name>
    <dbReference type="NCBI Taxonomy" id="1940610"/>
    <lineage>
        <taxon>Bacteria</taxon>
        <taxon>Pseudomonadati</taxon>
        <taxon>Pseudomonadota</taxon>
        <taxon>Alphaproteobacteria</taxon>
        <taxon>Hyphomicrobiales</taxon>
        <taxon>Phreatobacteraceae</taxon>
        <taxon>Phreatobacter</taxon>
    </lineage>
</organism>
<feature type="domain" description="NnrU" evidence="6">
    <location>
        <begin position="3"/>
        <end position="188"/>
    </location>
</feature>
<evidence type="ECO:0000259" key="6">
    <source>
        <dbReference type="Pfam" id="PF07298"/>
    </source>
</evidence>
<dbReference type="EMBL" id="CP039690">
    <property type="protein sequence ID" value="QCI68039.1"/>
    <property type="molecule type" value="Genomic_DNA"/>
</dbReference>
<gene>
    <name evidence="7" type="ORF">E8M01_29715</name>
</gene>
<evidence type="ECO:0000313" key="8">
    <source>
        <dbReference type="Proteomes" id="UP000298781"/>
    </source>
</evidence>
<evidence type="ECO:0000313" key="7">
    <source>
        <dbReference type="EMBL" id="QCI68039.1"/>
    </source>
</evidence>
<evidence type="ECO:0000256" key="2">
    <source>
        <dbReference type="ARBA" id="ARBA00022692"/>
    </source>
</evidence>
<dbReference type="AlphaFoldDB" id="A0A4D7B2Q2"/>
<comment type="subcellular location">
    <subcellularLocation>
        <location evidence="1">Membrane</location>
        <topology evidence="1">Multi-pass membrane protein</topology>
    </subcellularLocation>
</comment>
<sequence>MSILILGLVLFLGAHAFTTLRAPRAQLIEGLGAGGYKGAYSLVSGVGLGLIIYGYGVARAQGYVQVWSPPAALGHVTALLMAVAFIAAVASGGPNGKIKSTLKHPLLVAAKAWALGHLLVNGDLASMLLFGSFLAWAVAARISLKSRPDAVEPPPAPWGMSDVIAIGVGLALTVVFMIWLHPLLIGVPAMIR</sequence>
<feature type="transmembrane region" description="Helical" evidence="5">
    <location>
        <begin position="127"/>
        <end position="144"/>
    </location>
</feature>
<dbReference type="OrthoDB" id="5293641at2"/>
<evidence type="ECO:0000256" key="5">
    <source>
        <dbReference type="SAM" id="Phobius"/>
    </source>
</evidence>
<dbReference type="InterPro" id="IPR009915">
    <property type="entry name" value="NnrU_dom"/>
</dbReference>
<evidence type="ECO:0000256" key="1">
    <source>
        <dbReference type="ARBA" id="ARBA00004141"/>
    </source>
</evidence>
<dbReference type="Proteomes" id="UP000298781">
    <property type="component" value="Chromosome"/>
</dbReference>